<reference evidence="3 4" key="1">
    <citation type="submission" date="2019-01" db="EMBL/GenBank/DDBJ databases">
        <title>Lacunisphaera sp. strain TWA-58.</title>
        <authorList>
            <person name="Chen W.-M."/>
        </authorList>
    </citation>
    <scope>NUCLEOTIDE SEQUENCE [LARGE SCALE GENOMIC DNA]</scope>
    <source>
        <strain evidence="3 4">TWA-58</strain>
    </source>
</reference>
<dbReference type="GO" id="GO:0016491">
    <property type="term" value="F:oxidoreductase activity"/>
    <property type="evidence" value="ECO:0007669"/>
    <property type="project" value="UniProtKB-KW"/>
</dbReference>
<dbReference type="PRINTS" id="PR00069">
    <property type="entry name" value="ALDKETRDTASE"/>
</dbReference>
<dbReference type="CDD" id="cd19085">
    <property type="entry name" value="AKR_AKR11B3"/>
    <property type="match status" value="1"/>
</dbReference>
<keyword evidence="1" id="KW-0560">Oxidoreductase</keyword>
<evidence type="ECO:0000256" key="1">
    <source>
        <dbReference type="ARBA" id="ARBA00023002"/>
    </source>
</evidence>
<dbReference type="OrthoDB" id="9804790at2"/>
<name>A0A4Q1CAE0_9BACT</name>
<evidence type="ECO:0000313" key="3">
    <source>
        <dbReference type="EMBL" id="RXK55898.1"/>
    </source>
</evidence>
<protein>
    <submittedName>
        <fullName evidence="3">Aldo/keto reductase</fullName>
    </submittedName>
</protein>
<evidence type="ECO:0000259" key="2">
    <source>
        <dbReference type="Pfam" id="PF00248"/>
    </source>
</evidence>
<feature type="domain" description="NADP-dependent oxidoreductase" evidence="2">
    <location>
        <begin position="23"/>
        <end position="329"/>
    </location>
</feature>
<dbReference type="GO" id="GO:0005829">
    <property type="term" value="C:cytosol"/>
    <property type="evidence" value="ECO:0007669"/>
    <property type="project" value="TreeGrafter"/>
</dbReference>
<dbReference type="InterPro" id="IPR036812">
    <property type="entry name" value="NAD(P)_OxRdtase_dom_sf"/>
</dbReference>
<accession>A0A4Q1CAE0</accession>
<dbReference type="RefSeq" id="WP_129047264.1">
    <property type="nucleotide sequence ID" value="NZ_SDHX01000001.1"/>
</dbReference>
<dbReference type="EMBL" id="SDHX01000001">
    <property type="protein sequence ID" value="RXK55898.1"/>
    <property type="molecule type" value="Genomic_DNA"/>
</dbReference>
<dbReference type="InterPro" id="IPR050523">
    <property type="entry name" value="AKR_Detox_Biosynth"/>
</dbReference>
<dbReference type="Proteomes" id="UP000290218">
    <property type="component" value="Unassembled WGS sequence"/>
</dbReference>
<evidence type="ECO:0000313" key="4">
    <source>
        <dbReference type="Proteomes" id="UP000290218"/>
    </source>
</evidence>
<comment type="caution">
    <text evidence="3">The sequence shown here is derived from an EMBL/GenBank/DDBJ whole genome shotgun (WGS) entry which is preliminary data.</text>
</comment>
<dbReference type="PANTHER" id="PTHR43364">
    <property type="entry name" value="NADH-SPECIFIC METHYLGLYOXAL REDUCTASE-RELATED"/>
    <property type="match status" value="1"/>
</dbReference>
<organism evidence="3 4">
    <name type="scientific">Oleiharenicola lentus</name>
    <dbReference type="NCBI Taxonomy" id="2508720"/>
    <lineage>
        <taxon>Bacteria</taxon>
        <taxon>Pseudomonadati</taxon>
        <taxon>Verrucomicrobiota</taxon>
        <taxon>Opitutia</taxon>
        <taxon>Opitutales</taxon>
        <taxon>Opitutaceae</taxon>
        <taxon>Oleiharenicola</taxon>
    </lineage>
</organism>
<proteinExistence type="predicted"/>
<dbReference type="InterPro" id="IPR018170">
    <property type="entry name" value="Aldo/ket_reductase_CS"/>
</dbReference>
<keyword evidence="4" id="KW-1185">Reference proteome</keyword>
<dbReference type="PROSITE" id="PS00062">
    <property type="entry name" value="ALDOKETO_REDUCTASE_2"/>
    <property type="match status" value="1"/>
</dbReference>
<dbReference type="Pfam" id="PF00248">
    <property type="entry name" value="Aldo_ket_red"/>
    <property type="match status" value="1"/>
</dbReference>
<dbReference type="SUPFAM" id="SSF51430">
    <property type="entry name" value="NAD(P)-linked oxidoreductase"/>
    <property type="match status" value="1"/>
</dbReference>
<gene>
    <name evidence="3" type="ORF">ESB00_08465</name>
</gene>
<dbReference type="Gene3D" id="3.20.20.100">
    <property type="entry name" value="NADP-dependent oxidoreductase domain"/>
    <property type="match status" value="1"/>
</dbReference>
<dbReference type="PANTHER" id="PTHR43364:SF4">
    <property type="entry name" value="NAD(P)-LINKED OXIDOREDUCTASE SUPERFAMILY PROTEIN"/>
    <property type="match status" value="1"/>
</dbReference>
<dbReference type="AlphaFoldDB" id="A0A4Q1CAE0"/>
<dbReference type="InterPro" id="IPR023210">
    <property type="entry name" value="NADP_OxRdtase_dom"/>
</dbReference>
<sequence>MTTSELSLAARPCGLSGLQLPLLGLGTWAFGGGTYWGPQDQHDVDEVVARALDLGINYFDTAEMYNAGTSETSLGVALRGRRDRAIIGSKISPSNTRPSTLRACCEASLRRLGTDHLDLYMVHWPIHANSIRHFTDDPELIAHPPSVAEAFQTLARLQAEGKIRHIGVSNYGVRQMEEVRGLGVRLAVNELPYNLLMRAIEPEIVPYCRQQGIGIIGYMTLMQGVLAGEFESFDALPAMRTRTRHFTGRRPGSRHGEPGCEAETWLAIEKVRQIAREAQLPLADVAIAWALHNQDISCVLAGCRTLAQLEENARAVQRTLTPHTLRQLNTATAPVLHLLGTNPDYYQAASESRSW</sequence>
<dbReference type="InterPro" id="IPR020471">
    <property type="entry name" value="AKR"/>
</dbReference>